<feature type="transmembrane region" description="Helical" evidence="10">
    <location>
        <begin position="291"/>
        <end position="316"/>
    </location>
</feature>
<feature type="transmembrane region" description="Helical" evidence="10">
    <location>
        <begin position="322"/>
        <end position="345"/>
    </location>
</feature>
<feature type="domain" description="Sodium/calcium exchanger membrane region" evidence="11">
    <location>
        <begin position="227"/>
        <end position="370"/>
    </location>
</feature>
<evidence type="ECO:0000256" key="8">
    <source>
        <dbReference type="ARBA" id="ARBA00023065"/>
    </source>
</evidence>
<evidence type="ECO:0000256" key="6">
    <source>
        <dbReference type="ARBA" id="ARBA00022837"/>
    </source>
</evidence>
<dbReference type="Gene3D" id="1.20.1420.30">
    <property type="entry name" value="NCX, central ion-binding region"/>
    <property type="match status" value="2"/>
</dbReference>
<sequence length="384" mass="41648">MAQVQHHLGLLSLLIPLIGIIAGALEWNSAVIFALNTVALIPLGSWVNRSVNALTVGGSRAVNEVLKSTLGNSVELMVGINAIAQERPHVCQSVILGSVLSNLLLVLGSTIFVSGYDQKRLRFDRTLTTVLSSLMMVVFILLALPTVMDVFPSTKATPEDQILLTQRVTSLILVILLLTFLIFRLGTHAAMFASTPFSQRDQANQSRQSQIVEARIPQPYIERGPAAIILAAASASALACTYYIVSSLTGVASITGMNQSFLAVTLVPLLGNSVKYRSIVVGSRSYNQIELGIRAVINNVLRITMLIAPLLVLVGWAFNQPLILRFDGFEATTLLLSVVVMTYLISDGRSNYFEGLMLIGTYIIITFSFFVRPEVPLNVIFLGA</sequence>
<keyword evidence="4 10" id="KW-0109">Calcium transport</keyword>
<keyword evidence="7 10" id="KW-1133">Transmembrane helix</keyword>
<dbReference type="GO" id="GO:0012505">
    <property type="term" value="C:endomembrane system"/>
    <property type="evidence" value="ECO:0007669"/>
    <property type="project" value="UniProtKB-SubCell"/>
</dbReference>
<dbReference type="EMBL" id="JAPZBT010000006">
    <property type="protein sequence ID" value="KAJ5356648.1"/>
    <property type="molecule type" value="Genomic_DNA"/>
</dbReference>
<comment type="similarity">
    <text evidence="2 10">Belongs to the Ca(2+):cation antiporter (CaCA) (TC 2.A.19) family.</text>
</comment>
<feature type="domain" description="Sodium/calcium exchanger membrane region" evidence="11">
    <location>
        <begin position="29"/>
        <end position="185"/>
    </location>
</feature>
<evidence type="ECO:0000256" key="4">
    <source>
        <dbReference type="ARBA" id="ARBA00022568"/>
    </source>
</evidence>
<name>A0A9W9UT86_9EURO</name>
<keyword evidence="10" id="KW-0050">Antiport</keyword>
<feature type="transmembrane region" description="Helical" evidence="10">
    <location>
        <begin position="225"/>
        <end position="245"/>
    </location>
</feature>
<dbReference type="GO" id="GO:0006874">
    <property type="term" value="P:intracellular calcium ion homeostasis"/>
    <property type="evidence" value="ECO:0007669"/>
    <property type="project" value="TreeGrafter"/>
</dbReference>
<dbReference type="GeneID" id="81468163"/>
<dbReference type="AlphaFoldDB" id="A0A9W9UT86"/>
<dbReference type="NCBIfam" id="TIGR00378">
    <property type="entry name" value="cax"/>
    <property type="match status" value="1"/>
</dbReference>
<feature type="transmembrane region" description="Helical" evidence="10">
    <location>
        <begin position="6"/>
        <end position="25"/>
    </location>
</feature>
<dbReference type="GO" id="GO:0000329">
    <property type="term" value="C:fungal-type vacuole membrane"/>
    <property type="evidence" value="ECO:0007669"/>
    <property type="project" value="TreeGrafter"/>
</dbReference>
<dbReference type="GO" id="GO:0015369">
    <property type="term" value="F:calcium:proton antiporter activity"/>
    <property type="evidence" value="ECO:0007669"/>
    <property type="project" value="UniProtKB-UniRule"/>
</dbReference>
<dbReference type="RefSeq" id="XP_056574795.1">
    <property type="nucleotide sequence ID" value="XM_056728980.1"/>
</dbReference>
<keyword evidence="9 10" id="KW-0472">Membrane</keyword>
<dbReference type="Proteomes" id="UP001147752">
    <property type="component" value="Unassembled WGS sequence"/>
</dbReference>
<organism evidence="12 13">
    <name type="scientific">Penicillium concentricum</name>
    <dbReference type="NCBI Taxonomy" id="293559"/>
    <lineage>
        <taxon>Eukaryota</taxon>
        <taxon>Fungi</taxon>
        <taxon>Dikarya</taxon>
        <taxon>Ascomycota</taxon>
        <taxon>Pezizomycotina</taxon>
        <taxon>Eurotiomycetes</taxon>
        <taxon>Eurotiomycetidae</taxon>
        <taxon>Eurotiales</taxon>
        <taxon>Aspergillaceae</taxon>
        <taxon>Penicillium</taxon>
    </lineage>
</organism>
<comment type="function">
    <text evidence="10">Has a role in promoting intracellular calcium ion sequestration via the exchange of calcium ions for hydrogen ions across the vacuolar membrane. Involved also in manganese ion homeostasis via its uptake into the vacuole.</text>
</comment>
<feature type="transmembrane region" description="Helical" evidence="10">
    <location>
        <begin position="94"/>
        <end position="115"/>
    </location>
</feature>
<protein>
    <recommendedName>
        <fullName evidence="10">Vacuolar calcium ion transporter</fullName>
    </recommendedName>
</protein>
<feature type="transmembrane region" description="Helical" evidence="10">
    <location>
        <begin position="168"/>
        <end position="186"/>
    </location>
</feature>
<reference evidence="12" key="1">
    <citation type="submission" date="2022-12" db="EMBL/GenBank/DDBJ databases">
        <authorList>
            <person name="Petersen C."/>
        </authorList>
    </citation>
    <scope>NUCLEOTIDE SEQUENCE</scope>
    <source>
        <strain evidence="12">IBT 3081</strain>
    </source>
</reference>
<evidence type="ECO:0000313" key="13">
    <source>
        <dbReference type="Proteomes" id="UP001147752"/>
    </source>
</evidence>
<dbReference type="InterPro" id="IPR044880">
    <property type="entry name" value="NCX_ion-bd_dom_sf"/>
</dbReference>
<keyword evidence="13" id="KW-1185">Reference proteome</keyword>
<evidence type="ECO:0000256" key="1">
    <source>
        <dbReference type="ARBA" id="ARBA00004127"/>
    </source>
</evidence>
<comment type="caution">
    <text evidence="10">Lacks conserved residue(s) required for the propagation of feature annotation.</text>
</comment>
<comment type="caution">
    <text evidence="12">The sequence shown here is derived from an EMBL/GenBank/DDBJ whole genome shotgun (WGS) entry which is preliminary data.</text>
</comment>
<evidence type="ECO:0000313" key="12">
    <source>
        <dbReference type="EMBL" id="KAJ5356648.1"/>
    </source>
</evidence>
<keyword evidence="3 10" id="KW-0813">Transport</keyword>
<evidence type="ECO:0000256" key="5">
    <source>
        <dbReference type="ARBA" id="ARBA00022692"/>
    </source>
</evidence>
<evidence type="ECO:0000256" key="9">
    <source>
        <dbReference type="ARBA" id="ARBA00023136"/>
    </source>
</evidence>
<feature type="transmembrane region" description="Helical" evidence="10">
    <location>
        <begin position="352"/>
        <end position="371"/>
    </location>
</feature>
<comment type="subcellular location">
    <subcellularLocation>
        <location evidence="1">Endomembrane system</location>
        <topology evidence="1">Multi-pass membrane protein</topology>
    </subcellularLocation>
    <subcellularLocation>
        <location evidence="10">Vacuole membrane</location>
    </subcellularLocation>
</comment>
<keyword evidence="8 10" id="KW-0406">Ion transport</keyword>
<proteinExistence type="inferred from homology"/>
<dbReference type="PANTHER" id="PTHR31503">
    <property type="entry name" value="VACUOLAR CALCIUM ION TRANSPORTER"/>
    <property type="match status" value="1"/>
</dbReference>
<keyword evidence="5 10" id="KW-0812">Transmembrane</keyword>
<dbReference type="Pfam" id="PF01699">
    <property type="entry name" value="Na_Ca_ex"/>
    <property type="match status" value="2"/>
</dbReference>
<dbReference type="PANTHER" id="PTHR31503:SF22">
    <property type="entry name" value="VACUOLAR CALCIUM ION TRANSPORTER"/>
    <property type="match status" value="1"/>
</dbReference>
<dbReference type="InterPro" id="IPR004798">
    <property type="entry name" value="CAX-like"/>
</dbReference>
<dbReference type="InterPro" id="IPR004713">
    <property type="entry name" value="CaH_exchang"/>
</dbReference>
<evidence type="ECO:0000256" key="3">
    <source>
        <dbReference type="ARBA" id="ARBA00022448"/>
    </source>
</evidence>
<dbReference type="OrthoDB" id="1699231at2759"/>
<keyword evidence="6 10" id="KW-0106">Calcium</keyword>
<keyword evidence="10" id="KW-0926">Vacuole</keyword>
<evidence type="ECO:0000259" key="11">
    <source>
        <dbReference type="Pfam" id="PF01699"/>
    </source>
</evidence>
<accession>A0A9W9UT86</accession>
<evidence type="ECO:0000256" key="10">
    <source>
        <dbReference type="RuleBase" id="RU365028"/>
    </source>
</evidence>
<gene>
    <name evidence="12" type="ORF">N7517_011257</name>
</gene>
<feature type="transmembrane region" description="Helical" evidence="10">
    <location>
        <begin position="127"/>
        <end position="148"/>
    </location>
</feature>
<dbReference type="InterPro" id="IPR004837">
    <property type="entry name" value="NaCa_Exmemb"/>
</dbReference>
<evidence type="ECO:0000256" key="7">
    <source>
        <dbReference type="ARBA" id="ARBA00022989"/>
    </source>
</evidence>
<reference evidence="12" key="2">
    <citation type="journal article" date="2023" name="IMA Fungus">
        <title>Comparative genomic study of the Penicillium genus elucidates a diverse pangenome and 15 lateral gene transfer events.</title>
        <authorList>
            <person name="Petersen C."/>
            <person name="Sorensen T."/>
            <person name="Nielsen M.R."/>
            <person name="Sondergaard T.E."/>
            <person name="Sorensen J.L."/>
            <person name="Fitzpatrick D.A."/>
            <person name="Frisvad J.C."/>
            <person name="Nielsen K.L."/>
        </authorList>
    </citation>
    <scope>NUCLEOTIDE SEQUENCE</scope>
    <source>
        <strain evidence="12">IBT 3081</strain>
    </source>
</reference>
<evidence type="ECO:0000256" key="2">
    <source>
        <dbReference type="ARBA" id="ARBA00008170"/>
    </source>
</evidence>